<evidence type="ECO:0000256" key="7">
    <source>
        <dbReference type="ARBA" id="ARBA00035545"/>
    </source>
</evidence>
<dbReference type="GO" id="GO:0005762">
    <property type="term" value="C:mitochondrial large ribosomal subunit"/>
    <property type="evidence" value="ECO:0007669"/>
    <property type="project" value="TreeGrafter"/>
</dbReference>
<evidence type="ECO:0000313" key="9">
    <source>
        <dbReference type="EMBL" id="CAL1606894.1"/>
    </source>
</evidence>
<protein>
    <recommendedName>
        <fullName evidence="6">Large ribosomal subunit protein mL49</fullName>
    </recommendedName>
    <alternativeName>
        <fullName evidence="7">39S ribosomal protein L49, mitochondrial</fullName>
    </alternativeName>
</protein>
<keyword evidence="10" id="KW-1185">Reference proteome</keyword>
<dbReference type="GO" id="GO:0003735">
    <property type="term" value="F:structural constituent of ribosome"/>
    <property type="evidence" value="ECO:0007669"/>
    <property type="project" value="InterPro"/>
</dbReference>
<gene>
    <name evidence="9" type="ORF">KC01_LOCUS33999</name>
</gene>
<feature type="compositionally biased region" description="Pro residues" evidence="8">
    <location>
        <begin position="62"/>
        <end position="71"/>
    </location>
</feature>
<feature type="region of interest" description="Disordered" evidence="8">
    <location>
        <begin position="62"/>
        <end position="85"/>
    </location>
</feature>
<evidence type="ECO:0000313" key="10">
    <source>
        <dbReference type="Proteomes" id="UP001497482"/>
    </source>
</evidence>
<dbReference type="InterPro" id="IPR007740">
    <property type="entry name" value="Ribosomal_mL49"/>
</dbReference>
<organism evidence="9 10">
    <name type="scientific">Knipowitschia caucasica</name>
    <name type="common">Caucasian dwarf goby</name>
    <name type="synonym">Pomatoschistus caucasicus</name>
    <dbReference type="NCBI Taxonomy" id="637954"/>
    <lineage>
        <taxon>Eukaryota</taxon>
        <taxon>Metazoa</taxon>
        <taxon>Chordata</taxon>
        <taxon>Craniata</taxon>
        <taxon>Vertebrata</taxon>
        <taxon>Euteleostomi</taxon>
        <taxon>Actinopterygii</taxon>
        <taxon>Neopterygii</taxon>
        <taxon>Teleostei</taxon>
        <taxon>Neoteleostei</taxon>
        <taxon>Acanthomorphata</taxon>
        <taxon>Gobiaria</taxon>
        <taxon>Gobiiformes</taxon>
        <taxon>Gobioidei</taxon>
        <taxon>Gobiidae</taxon>
        <taxon>Gobiinae</taxon>
        <taxon>Knipowitschia</taxon>
    </lineage>
</organism>
<evidence type="ECO:0000256" key="4">
    <source>
        <dbReference type="ARBA" id="ARBA00023128"/>
    </source>
</evidence>
<dbReference type="Pfam" id="PF05046">
    <property type="entry name" value="Img2"/>
    <property type="match status" value="1"/>
</dbReference>
<evidence type="ECO:0000256" key="5">
    <source>
        <dbReference type="ARBA" id="ARBA00023274"/>
    </source>
</evidence>
<accession>A0AAV2M0Q1</accession>
<comment type="similarity">
    <text evidence="2">Belongs to the mitochondrion-specific ribosomal protein mL49 family.</text>
</comment>
<dbReference type="Gene3D" id="3.30.780.10">
    <property type="entry name" value="SUI1-like domain"/>
    <property type="match status" value="1"/>
</dbReference>
<evidence type="ECO:0000256" key="3">
    <source>
        <dbReference type="ARBA" id="ARBA00022980"/>
    </source>
</evidence>
<evidence type="ECO:0000256" key="1">
    <source>
        <dbReference type="ARBA" id="ARBA00004173"/>
    </source>
</evidence>
<keyword evidence="3" id="KW-0689">Ribosomal protein</keyword>
<evidence type="ECO:0000256" key="2">
    <source>
        <dbReference type="ARBA" id="ARBA00005677"/>
    </source>
</evidence>
<dbReference type="PANTHER" id="PTHR13477:SF0">
    <property type="entry name" value="LARGE RIBOSOMAL SUBUNIT PROTEIN ML49"/>
    <property type="match status" value="1"/>
</dbReference>
<proteinExistence type="inferred from homology"/>
<dbReference type="GO" id="GO:0006412">
    <property type="term" value="P:translation"/>
    <property type="evidence" value="ECO:0007669"/>
    <property type="project" value="InterPro"/>
</dbReference>
<dbReference type="AlphaFoldDB" id="A0AAV2M0Q1"/>
<dbReference type="EMBL" id="OZ035827">
    <property type="protein sequence ID" value="CAL1606894.1"/>
    <property type="molecule type" value="Genomic_DNA"/>
</dbReference>
<evidence type="ECO:0000256" key="8">
    <source>
        <dbReference type="SAM" id="MobiDB-lite"/>
    </source>
</evidence>
<dbReference type="PANTHER" id="PTHR13477">
    <property type="entry name" value="MITOCHONDRIAL 39S RIBOSOMAL PROTEIN L49"/>
    <property type="match status" value="1"/>
</dbReference>
<name>A0AAV2M0Q1_KNICA</name>
<keyword evidence="5" id="KW-0687">Ribonucleoprotein</keyword>
<keyword evidence="4" id="KW-0496">Mitochondrion</keyword>
<evidence type="ECO:0000256" key="6">
    <source>
        <dbReference type="ARBA" id="ARBA00035191"/>
    </source>
</evidence>
<sequence length="171" mass="19596">MAASWSFAFRLSAVRLCPRFALRFSSRTDRLFSAAAAEQTRPKILESTEEYKFVERLIPPSQVPAPPPYSGPSPSGWQPPSATPPDLPYSIRRSRMHNIPVYSDITHGNRHMTLIRKVHGDIWALERDVRAFLQQATGKEFPTQVNEVTMTIKIKGQFQQEVKEWLQRKGF</sequence>
<dbReference type="FunFam" id="3.30.780.10:FF:000009">
    <property type="entry name" value="39S ribosomal protein L49, mitochondrial"/>
    <property type="match status" value="1"/>
</dbReference>
<comment type="subcellular location">
    <subcellularLocation>
        <location evidence="1">Mitochondrion</location>
    </subcellularLocation>
</comment>
<reference evidence="9 10" key="1">
    <citation type="submission" date="2024-04" db="EMBL/GenBank/DDBJ databases">
        <authorList>
            <person name="Waldvogel A.-M."/>
            <person name="Schoenle A."/>
        </authorList>
    </citation>
    <scope>NUCLEOTIDE SEQUENCE [LARGE SCALE GENOMIC DNA]</scope>
</reference>
<dbReference type="Proteomes" id="UP001497482">
    <property type="component" value="Chromosome 5"/>
</dbReference>